<dbReference type="RefSeq" id="WP_256533890.1">
    <property type="nucleotide sequence ID" value="NZ_CP101824.1"/>
</dbReference>
<gene>
    <name evidence="2" type="ORF">ACFOUR_04650</name>
</gene>
<organism evidence="2 3">
    <name type="scientific">Halovivax cerinus</name>
    <dbReference type="NCBI Taxonomy" id="1487865"/>
    <lineage>
        <taxon>Archaea</taxon>
        <taxon>Methanobacteriati</taxon>
        <taxon>Methanobacteriota</taxon>
        <taxon>Stenosarchaea group</taxon>
        <taxon>Halobacteria</taxon>
        <taxon>Halobacteriales</taxon>
        <taxon>Natrialbaceae</taxon>
        <taxon>Halovivax</taxon>
    </lineage>
</organism>
<evidence type="ECO:0000256" key="1">
    <source>
        <dbReference type="SAM" id="Phobius"/>
    </source>
</evidence>
<sequence>MDPARQVVPYRVPVPRIVRAITMTTDGTSNTDPRSFALLTLAFGAFVVLMNGQPTVVFVATAVSMLVYFGADLSTIEIADWLRIQFRPSDRDDE</sequence>
<keyword evidence="1" id="KW-0812">Transmembrane</keyword>
<proteinExistence type="predicted"/>
<protein>
    <submittedName>
        <fullName evidence="2">Uncharacterized protein</fullName>
    </submittedName>
</protein>
<dbReference type="AlphaFoldDB" id="A0ABD5NL14"/>
<dbReference type="GeneID" id="73903034"/>
<keyword evidence="3" id="KW-1185">Reference proteome</keyword>
<comment type="caution">
    <text evidence="2">The sequence shown here is derived from an EMBL/GenBank/DDBJ whole genome shotgun (WGS) entry which is preliminary data.</text>
</comment>
<evidence type="ECO:0000313" key="3">
    <source>
        <dbReference type="Proteomes" id="UP001595846"/>
    </source>
</evidence>
<dbReference type="EMBL" id="JBHSAQ010000002">
    <property type="protein sequence ID" value="MFC3957662.1"/>
    <property type="molecule type" value="Genomic_DNA"/>
</dbReference>
<accession>A0ABD5NL14</accession>
<reference evidence="2 3" key="1">
    <citation type="journal article" date="2019" name="Int. J. Syst. Evol. Microbiol.">
        <title>The Global Catalogue of Microorganisms (GCM) 10K type strain sequencing project: providing services to taxonomists for standard genome sequencing and annotation.</title>
        <authorList>
            <consortium name="The Broad Institute Genomics Platform"/>
            <consortium name="The Broad Institute Genome Sequencing Center for Infectious Disease"/>
            <person name="Wu L."/>
            <person name="Ma J."/>
        </authorList>
    </citation>
    <scope>NUCLEOTIDE SEQUENCE [LARGE SCALE GENOMIC DNA]</scope>
    <source>
        <strain evidence="2 3">IBRC-M 10256</strain>
    </source>
</reference>
<feature type="transmembrane region" description="Helical" evidence="1">
    <location>
        <begin position="36"/>
        <end position="69"/>
    </location>
</feature>
<keyword evidence="1" id="KW-0472">Membrane</keyword>
<name>A0ABD5NL14_9EURY</name>
<evidence type="ECO:0000313" key="2">
    <source>
        <dbReference type="EMBL" id="MFC3957662.1"/>
    </source>
</evidence>
<dbReference type="Proteomes" id="UP001595846">
    <property type="component" value="Unassembled WGS sequence"/>
</dbReference>
<keyword evidence="1" id="KW-1133">Transmembrane helix</keyword>